<organism evidence="7 8">
    <name type="scientific">Halolamina pelagica</name>
    <dbReference type="NCBI Taxonomy" id="699431"/>
    <lineage>
        <taxon>Archaea</taxon>
        <taxon>Methanobacteriati</taxon>
        <taxon>Methanobacteriota</taxon>
        <taxon>Stenosarchaea group</taxon>
        <taxon>Halobacteria</taxon>
        <taxon>Halobacteriales</taxon>
        <taxon>Haloferacaceae</taxon>
    </lineage>
</organism>
<feature type="region of interest" description="Disordered" evidence="5">
    <location>
        <begin position="172"/>
        <end position="192"/>
    </location>
</feature>
<dbReference type="GO" id="GO:0005524">
    <property type="term" value="F:ATP binding"/>
    <property type="evidence" value="ECO:0007669"/>
    <property type="project" value="UniProtKB-KW"/>
</dbReference>
<gene>
    <name evidence="7" type="primary">malK_29</name>
    <name evidence="7" type="ORF">SY89_03340</name>
</gene>
<keyword evidence="3" id="KW-0547">Nucleotide-binding</keyword>
<proteinExistence type="inferred from homology"/>
<dbReference type="InterPro" id="IPR003593">
    <property type="entry name" value="AAA+_ATPase"/>
</dbReference>
<dbReference type="NCBIfam" id="NF008453">
    <property type="entry name" value="PRK11308.1"/>
    <property type="match status" value="3"/>
</dbReference>
<dbReference type="PANTHER" id="PTHR43776:SF7">
    <property type="entry name" value="D,D-DIPEPTIDE TRANSPORT ATP-BINDING PROTEIN DDPF-RELATED"/>
    <property type="match status" value="1"/>
</dbReference>
<comment type="caution">
    <text evidence="7">The sequence shown here is derived from an EMBL/GenBank/DDBJ whole genome shotgun (WGS) entry which is preliminary data.</text>
</comment>
<accession>A0A0P7H6V3</accession>
<dbReference type="GO" id="GO:0015833">
    <property type="term" value="P:peptide transport"/>
    <property type="evidence" value="ECO:0007669"/>
    <property type="project" value="InterPro"/>
</dbReference>
<dbReference type="PROSITE" id="PS00211">
    <property type="entry name" value="ABC_TRANSPORTER_1"/>
    <property type="match status" value="1"/>
</dbReference>
<evidence type="ECO:0000313" key="8">
    <source>
        <dbReference type="Proteomes" id="UP000050535"/>
    </source>
</evidence>
<evidence type="ECO:0000256" key="5">
    <source>
        <dbReference type="SAM" id="MobiDB-lite"/>
    </source>
</evidence>
<keyword evidence="8" id="KW-1185">Reference proteome</keyword>
<dbReference type="Gene3D" id="3.40.50.300">
    <property type="entry name" value="P-loop containing nucleotide triphosphate hydrolases"/>
    <property type="match status" value="2"/>
</dbReference>
<dbReference type="PROSITE" id="PS50893">
    <property type="entry name" value="ABC_TRANSPORTER_2"/>
    <property type="match status" value="1"/>
</dbReference>
<dbReference type="SUPFAM" id="SSF52540">
    <property type="entry name" value="P-loop containing nucleoside triphosphate hydrolases"/>
    <property type="match status" value="2"/>
</dbReference>
<dbReference type="EC" id="3.6.3.19" evidence="7"/>
<sequence>MLQRAVIAMAMSCDPDLIIADEPTTALDVVVQDEILAELETLQREMGVSILVISHDIGVMAETCDDVGVMYAGELMEVGSAEDVFGNPSNPYTLGLANSFPDITDPDRELVDIPGTAPELTGEHQGCPFVERCPFATEECEQYRPELASAPGAADHRSRCHFVDEVDRLREEAADPETWGGAAGGDADDAEPGERSVLAAEGVRKYFDAESGLLDSILGREPTPVKAVDGVSFDVKEGEIFGIVGESGCGKSTLGRTLLNLHPATEGTISLDGDAIGDIPNEEFRRAAQMIFQDPFESLNPRMTIQQTVTEPLALLNRDLSYSERTAVAEQTLAEVGLSPPEEYLTRFPDQLSGGERQRVSIARALVVDPSFLLADEPVSMLDVSIRASVLNILRRLRRDEGLTLSIISHDLSLIRNVSDRTAVMYLGEFVEVGDTDRLVEDPKHPYTAALVDSVPVPDPTVERTPVDISGEPPSPRDPPSGCRFHTRCPAVIPPEEFEFADGRFRQLMDLRQALNDGSVRVDRARKQAADPDDPESVAAAIKQRRFDGAFVDPDAESVVDDALLALANGDDDEAAQRLADAFTTPCERDSPELVELADGRQVACHLYD</sequence>
<dbReference type="AlphaFoldDB" id="A0A0P7H6V3"/>
<evidence type="ECO:0000256" key="1">
    <source>
        <dbReference type="ARBA" id="ARBA00005417"/>
    </source>
</evidence>
<dbReference type="NCBIfam" id="TIGR01727">
    <property type="entry name" value="oligo_HPY"/>
    <property type="match status" value="2"/>
</dbReference>
<dbReference type="Pfam" id="PF00005">
    <property type="entry name" value="ABC_tran"/>
    <property type="match status" value="1"/>
</dbReference>
<dbReference type="SMART" id="SM00382">
    <property type="entry name" value="AAA"/>
    <property type="match status" value="1"/>
</dbReference>
<name>A0A0P7H6V3_9EURY</name>
<keyword evidence="2" id="KW-0813">Transport</keyword>
<feature type="domain" description="ABC transporter" evidence="6">
    <location>
        <begin position="198"/>
        <end position="452"/>
    </location>
</feature>
<dbReference type="Pfam" id="PF08352">
    <property type="entry name" value="oligo_HPY"/>
    <property type="match status" value="2"/>
</dbReference>
<dbReference type="InterPro" id="IPR050319">
    <property type="entry name" value="ABC_transp_ATP-bind"/>
</dbReference>
<dbReference type="PANTHER" id="PTHR43776">
    <property type="entry name" value="TRANSPORT ATP-BINDING PROTEIN"/>
    <property type="match status" value="1"/>
</dbReference>
<dbReference type="EMBL" id="LGUC01000002">
    <property type="protein sequence ID" value="KPN29106.1"/>
    <property type="molecule type" value="Genomic_DNA"/>
</dbReference>
<evidence type="ECO:0000313" key="7">
    <source>
        <dbReference type="EMBL" id="KPN29106.1"/>
    </source>
</evidence>
<evidence type="ECO:0000256" key="2">
    <source>
        <dbReference type="ARBA" id="ARBA00022448"/>
    </source>
</evidence>
<reference evidence="8" key="1">
    <citation type="submission" date="2013-11" db="EMBL/GenBank/DDBJ databases">
        <authorList>
            <person name="Hoang H.T."/>
            <person name="Killian M.L."/>
            <person name="Madson D.M."/>
            <person name="Arruda P.H.E."/>
            <person name="Sun D."/>
            <person name="Schwartz K.J."/>
            <person name="Yoon K."/>
        </authorList>
    </citation>
    <scope>NUCLEOTIDE SEQUENCE [LARGE SCALE GENOMIC DNA]</scope>
    <source>
        <strain evidence="8">CDK2</strain>
    </source>
</reference>
<evidence type="ECO:0000256" key="4">
    <source>
        <dbReference type="ARBA" id="ARBA00022840"/>
    </source>
</evidence>
<dbReference type="RefSeq" id="WP_054584888.1">
    <property type="nucleotide sequence ID" value="NZ_LGUC01000002.1"/>
</dbReference>
<evidence type="ECO:0000256" key="3">
    <source>
        <dbReference type="ARBA" id="ARBA00022741"/>
    </source>
</evidence>
<dbReference type="STRING" id="699431.SY89_03340"/>
<dbReference type="InterPro" id="IPR013563">
    <property type="entry name" value="Oligopep_ABC_C"/>
</dbReference>
<keyword evidence="7" id="KW-0378">Hydrolase</keyword>
<dbReference type="GO" id="GO:0016887">
    <property type="term" value="F:ATP hydrolysis activity"/>
    <property type="evidence" value="ECO:0007669"/>
    <property type="project" value="InterPro"/>
</dbReference>
<dbReference type="InterPro" id="IPR003439">
    <property type="entry name" value="ABC_transporter-like_ATP-bd"/>
</dbReference>
<dbReference type="InterPro" id="IPR017871">
    <property type="entry name" value="ABC_transporter-like_CS"/>
</dbReference>
<dbReference type="GO" id="GO:0055085">
    <property type="term" value="P:transmembrane transport"/>
    <property type="evidence" value="ECO:0007669"/>
    <property type="project" value="UniProtKB-ARBA"/>
</dbReference>
<feature type="region of interest" description="Disordered" evidence="5">
    <location>
        <begin position="456"/>
        <end position="483"/>
    </location>
</feature>
<evidence type="ECO:0000259" key="6">
    <source>
        <dbReference type="PROSITE" id="PS50893"/>
    </source>
</evidence>
<dbReference type="CDD" id="cd03257">
    <property type="entry name" value="ABC_NikE_OppD_transporters"/>
    <property type="match status" value="1"/>
</dbReference>
<dbReference type="Proteomes" id="UP000050535">
    <property type="component" value="Unassembled WGS sequence"/>
</dbReference>
<dbReference type="InterPro" id="IPR027417">
    <property type="entry name" value="P-loop_NTPase"/>
</dbReference>
<comment type="similarity">
    <text evidence="1">Belongs to the ABC transporter superfamily.</text>
</comment>
<protein>
    <submittedName>
        <fullName evidence="7">Trehalose/maltose import ATP-binding protein MalK</fullName>
        <ecNumber evidence="7">3.6.3.19</ecNumber>
    </submittedName>
</protein>
<keyword evidence="4 7" id="KW-0067">ATP-binding</keyword>